<protein>
    <submittedName>
        <fullName evidence="2">Uncharacterized protein</fullName>
    </submittedName>
</protein>
<accession>A0AAQ3X2B4</accession>
<reference evidence="2 3" key="1">
    <citation type="submission" date="2024-02" db="EMBL/GenBank/DDBJ databases">
        <title>High-quality chromosome-scale genome assembly of Pensacola bahiagrass (Paspalum notatum Flugge var. saurae).</title>
        <authorList>
            <person name="Vega J.M."/>
            <person name="Podio M."/>
            <person name="Orjuela J."/>
            <person name="Siena L.A."/>
            <person name="Pessino S.C."/>
            <person name="Combes M.C."/>
            <person name="Mariac C."/>
            <person name="Albertini E."/>
            <person name="Pupilli F."/>
            <person name="Ortiz J.P.A."/>
            <person name="Leblanc O."/>
        </authorList>
    </citation>
    <scope>NUCLEOTIDE SEQUENCE [LARGE SCALE GENOMIC DNA]</scope>
    <source>
        <strain evidence="2">R1</strain>
        <tissue evidence="2">Leaf</tissue>
    </source>
</reference>
<proteinExistence type="predicted"/>
<keyword evidence="3" id="KW-1185">Reference proteome</keyword>
<feature type="compositionally biased region" description="Pro residues" evidence="1">
    <location>
        <begin position="15"/>
        <end position="29"/>
    </location>
</feature>
<feature type="region of interest" description="Disordered" evidence="1">
    <location>
        <begin position="13"/>
        <end position="54"/>
    </location>
</feature>
<dbReference type="Proteomes" id="UP001341281">
    <property type="component" value="Chromosome 07"/>
</dbReference>
<evidence type="ECO:0000256" key="1">
    <source>
        <dbReference type="SAM" id="MobiDB-lite"/>
    </source>
</evidence>
<dbReference type="AlphaFoldDB" id="A0AAQ3X2B4"/>
<evidence type="ECO:0000313" key="2">
    <source>
        <dbReference type="EMBL" id="WVZ83443.1"/>
    </source>
</evidence>
<sequence>MYLAWVYKTRAAATPPAPVPRGAKPPPRQGVPMPFLPAQGTFVQPPPPQQQGDTAFHHLSPVEQQERCRQGLCYNCDEPYVRGHIFKCLFYLELADFVNDDSPADGGLSEDGD</sequence>
<dbReference type="EMBL" id="CP144751">
    <property type="protein sequence ID" value="WVZ83443.1"/>
    <property type="molecule type" value="Genomic_DNA"/>
</dbReference>
<organism evidence="2 3">
    <name type="scientific">Paspalum notatum var. saurae</name>
    <dbReference type="NCBI Taxonomy" id="547442"/>
    <lineage>
        <taxon>Eukaryota</taxon>
        <taxon>Viridiplantae</taxon>
        <taxon>Streptophyta</taxon>
        <taxon>Embryophyta</taxon>
        <taxon>Tracheophyta</taxon>
        <taxon>Spermatophyta</taxon>
        <taxon>Magnoliopsida</taxon>
        <taxon>Liliopsida</taxon>
        <taxon>Poales</taxon>
        <taxon>Poaceae</taxon>
        <taxon>PACMAD clade</taxon>
        <taxon>Panicoideae</taxon>
        <taxon>Andropogonodae</taxon>
        <taxon>Paspaleae</taxon>
        <taxon>Paspalinae</taxon>
        <taxon>Paspalum</taxon>
    </lineage>
</organism>
<name>A0AAQ3X2B4_PASNO</name>
<gene>
    <name evidence="2" type="ORF">U9M48_030589</name>
</gene>
<evidence type="ECO:0000313" key="3">
    <source>
        <dbReference type="Proteomes" id="UP001341281"/>
    </source>
</evidence>